<protein>
    <submittedName>
        <fullName evidence="1">DUF3263 domain-containing protein</fullName>
    </submittedName>
</protein>
<evidence type="ECO:0000313" key="2">
    <source>
        <dbReference type="Proteomes" id="UP000261739"/>
    </source>
</evidence>
<proteinExistence type="predicted"/>
<sequence length="71" mass="8478">MVDLTDRERAMLEFEHAWWHTEGAKEEEIRRRFGVEPVRYFQQLNRLIERPEAAAADPVLVRTLLARRDDA</sequence>
<evidence type="ECO:0000313" key="1">
    <source>
        <dbReference type="EMBL" id="HCT13931.1"/>
    </source>
</evidence>
<name>A0A3D4SY57_9CORY</name>
<dbReference type="EMBL" id="DQID01000104">
    <property type="protein sequence ID" value="HCT13931.1"/>
    <property type="molecule type" value="Genomic_DNA"/>
</dbReference>
<dbReference type="Pfam" id="PF11662">
    <property type="entry name" value="DUF3263"/>
    <property type="match status" value="1"/>
</dbReference>
<organism evidence="1 2">
    <name type="scientific">Corynebacterium nuruki</name>
    <dbReference type="NCBI Taxonomy" id="1032851"/>
    <lineage>
        <taxon>Bacteria</taxon>
        <taxon>Bacillati</taxon>
        <taxon>Actinomycetota</taxon>
        <taxon>Actinomycetes</taxon>
        <taxon>Mycobacteriales</taxon>
        <taxon>Corynebacteriaceae</taxon>
        <taxon>Corynebacterium</taxon>
    </lineage>
</organism>
<gene>
    <name evidence="1" type="ORF">DIW82_03805</name>
</gene>
<comment type="caution">
    <text evidence="1">The sequence shown here is derived from an EMBL/GenBank/DDBJ whole genome shotgun (WGS) entry which is preliminary data.</text>
</comment>
<accession>A0A3D4SY57</accession>
<dbReference type="Proteomes" id="UP000261739">
    <property type="component" value="Unassembled WGS sequence"/>
</dbReference>
<reference evidence="1 2" key="1">
    <citation type="journal article" date="2018" name="Nat. Biotechnol.">
        <title>A standardized bacterial taxonomy based on genome phylogeny substantially revises the tree of life.</title>
        <authorList>
            <person name="Parks D.H."/>
            <person name="Chuvochina M."/>
            <person name="Waite D.W."/>
            <person name="Rinke C."/>
            <person name="Skarshewski A."/>
            <person name="Chaumeil P.A."/>
            <person name="Hugenholtz P."/>
        </authorList>
    </citation>
    <scope>NUCLEOTIDE SEQUENCE [LARGE SCALE GENOMIC DNA]</scope>
    <source>
        <strain evidence="1">UBA11247</strain>
    </source>
</reference>
<dbReference type="InterPro" id="IPR021678">
    <property type="entry name" value="DUF3263"/>
</dbReference>
<dbReference type="AlphaFoldDB" id="A0A3D4SY57"/>
<dbReference type="STRING" id="863239.GCA_000213935_01484"/>